<protein>
    <submittedName>
        <fullName evidence="2">Uncharacterized protein</fullName>
    </submittedName>
</protein>
<reference evidence="2" key="1">
    <citation type="submission" date="2021-06" db="EMBL/GenBank/DDBJ databases">
        <title>Halomicroarcula sp. F24A a new haloarchaeum isolated from saline soil.</title>
        <authorList>
            <person name="Duran-Viseras A."/>
            <person name="Sanchez-Porro C."/>
            <person name="Ventosa A."/>
        </authorList>
    </citation>
    <scope>NUCLEOTIDE SEQUENCE</scope>
    <source>
        <strain evidence="2">F24A</strain>
    </source>
</reference>
<evidence type="ECO:0000256" key="1">
    <source>
        <dbReference type="SAM" id="Phobius"/>
    </source>
</evidence>
<feature type="transmembrane region" description="Helical" evidence="1">
    <location>
        <begin position="6"/>
        <end position="39"/>
    </location>
</feature>
<comment type="caution">
    <text evidence="2">The sequence shown here is derived from an EMBL/GenBank/DDBJ whole genome shotgun (WGS) entry which is preliminary data.</text>
</comment>
<keyword evidence="1" id="KW-0472">Membrane</keyword>
<evidence type="ECO:0000313" key="3">
    <source>
        <dbReference type="Proteomes" id="UP000783863"/>
    </source>
</evidence>
<dbReference type="AlphaFoldDB" id="A0A8J7YIM0"/>
<gene>
    <name evidence="2" type="ORF">EGD98_10120</name>
</gene>
<name>A0A8J7YIM0_9EURY</name>
<dbReference type="EMBL" id="RKLQ01000002">
    <property type="protein sequence ID" value="MBX0304021.1"/>
    <property type="molecule type" value="Genomic_DNA"/>
</dbReference>
<keyword evidence="3" id="KW-1185">Reference proteome</keyword>
<proteinExistence type="predicted"/>
<evidence type="ECO:0000313" key="2">
    <source>
        <dbReference type="EMBL" id="MBX0304021.1"/>
    </source>
</evidence>
<accession>A0A8J7YIM0</accession>
<organism evidence="2 3">
    <name type="scientific">Haloarcula salinisoli</name>
    <dbReference type="NCBI Taxonomy" id="2487746"/>
    <lineage>
        <taxon>Archaea</taxon>
        <taxon>Methanobacteriati</taxon>
        <taxon>Methanobacteriota</taxon>
        <taxon>Stenosarchaea group</taxon>
        <taxon>Halobacteria</taxon>
        <taxon>Halobacteriales</taxon>
        <taxon>Haloarculaceae</taxon>
        <taxon>Haloarcula</taxon>
    </lineage>
</organism>
<dbReference type="RefSeq" id="WP_220588257.1">
    <property type="nucleotide sequence ID" value="NZ_RKLQ01000002.1"/>
</dbReference>
<keyword evidence="1" id="KW-0812">Transmembrane</keyword>
<dbReference type="Proteomes" id="UP000783863">
    <property type="component" value="Unassembled WGS sequence"/>
</dbReference>
<keyword evidence="1" id="KW-1133">Transmembrane helix</keyword>
<sequence>MDREDAAVLLAMAGAFTVGTVVFEPVGGAILAFIVGFYVMYVRRYEHKYIPR</sequence>